<comment type="caution">
    <text evidence="1">The sequence shown here is derived from an EMBL/GenBank/DDBJ whole genome shotgun (WGS) entry which is preliminary data.</text>
</comment>
<accession>A0A4Y3TQB9</accession>
<reference evidence="1 2" key="1">
    <citation type="submission" date="2019-06" db="EMBL/GenBank/DDBJ databases">
        <title>Whole genome shotgun sequence of Acetobacter orleanensis NBRC 13752.</title>
        <authorList>
            <person name="Hosoyama A."/>
            <person name="Uohara A."/>
            <person name="Ohji S."/>
            <person name="Ichikawa N."/>
        </authorList>
    </citation>
    <scope>NUCLEOTIDE SEQUENCE [LARGE SCALE GENOMIC DNA]</scope>
    <source>
        <strain evidence="1 2">NBRC 13752</strain>
    </source>
</reference>
<keyword evidence="2" id="KW-1185">Reference proteome</keyword>
<dbReference type="Proteomes" id="UP000317617">
    <property type="component" value="Unassembled WGS sequence"/>
</dbReference>
<protein>
    <submittedName>
        <fullName evidence="1">Uncharacterized protein</fullName>
    </submittedName>
</protein>
<proteinExistence type="predicted"/>
<dbReference type="EMBL" id="BJMU01000021">
    <property type="protein sequence ID" value="GEB83923.1"/>
    <property type="molecule type" value="Genomic_DNA"/>
</dbReference>
<evidence type="ECO:0000313" key="1">
    <source>
        <dbReference type="EMBL" id="GEB83923.1"/>
    </source>
</evidence>
<evidence type="ECO:0000313" key="2">
    <source>
        <dbReference type="Proteomes" id="UP000317617"/>
    </source>
</evidence>
<name>A0A4Y3TQB9_9PROT</name>
<dbReference type="AlphaFoldDB" id="A0A4Y3TQB9"/>
<dbReference type="RefSeq" id="WP_048836865.1">
    <property type="nucleotide sequence ID" value="NZ_BJMU01000021.1"/>
</dbReference>
<sequence length="182" mass="21375">MDEEYFLNSLQRQIISLRHAERMEKLKEYYLLFFKKHLRSKNFDDFRKQSVSTVLKNYQKALEKIVSVRSLDDYDRLLRSSGIDEIVQRFVIYAILKQEKYEQPVGFADIIYVAVGELILRESERVLGGFNRTRDAICADFFKMVTPFSFADGDSVATYCSNERFSILETLKAESMKNRSTT</sequence>
<organism evidence="1 2">
    <name type="scientific">Acetobacter orleanensis</name>
    <dbReference type="NCBI Taxonomy" id="104099"/>
    <lineage>
        <taxon>Bacteria</taxon>
        <taxon>Pseudomonadati</taxon>
        <taxon>Pseudomonadota</taxon>
        <taxon>Alphaproteobacteria</taxon>
        <taxon>Acetobacterales</taxon>
        <taxon>Acetobacteraceae</taxon>
        <taxon>Acetobacter</taxon>
    </lineage>
</organism>
<gene>
    <name evidence="1" type="ORF">AOR01nite_24000</name>
</gene>